<dbReference type="EMBL" id="CAMAPF010000135">
    <property type="protein sequence ID" value="CAH9106340.1"/>
    <property type="molecule type" value="Genomic_DNA"/>
</dbReference>
<gene>
    <name evidence="1" type="ORF">CEPIT_LOCUS17546</name>
</gene>
<evidence type="ECO:0000313" key="1">
    <source>
        <dbReference type="EMBL" id="CAH9106340.1"/>
    </source>
</evidence>
<organism evidence="1 2">
    <name type="scientific">Cuscuta epithymum</name>
    <dbReference type="NCBI Taxonomy" id="186058"/>
    <lineage>
        <taxon>Eukaryota</taxon>
        <taxon>Viridiplantae</taxon>
        <taxon>Streptophyta</taxon>
        <taxon>Embryophyta</taxon>
        <taxon>Tracheophyta</taxon>
        <taxon>Spermatophyta</taxon>
        <taxon>Magnoliopsida</taxon>
        <taxon>eudicotyledons</taxon>
        <taxon>Gunneridae</taxon>
        <taxon>Pentapetalae</taxon>
        <taxon>asterids</taxon>
        <taxon>lamiids</taxon>
        <taxon>Solanales</taxon>
        <taxon>Convolvulaceae</taxon>
        <taxon>Cuscuteae</taxon>
        <taxon>Cuscuta</taxon>
        <taxon>Cuscuta subgen. Cuscuta</taxon>
    </lineage>
</organism>
<reference evidence="1" key="1">
    <citation type="submission" date="2022-07" db="EMBL/GenBank/DDBJ databases">
        <authorList>
            <person name="Macas J."/>
            <person name="Novak P."/>
            <person name="Neumann P."/>
        </authorList>
    </citation>
    <scope>NUCLEOTIDE SEQUENCE</scope>
</reference>
<accession>A0AAV0DSS2</accession>
<protein>
    <recommendedName>
        <fullName evidence="3">Secreted protein</fullName>
    </recommendedName>
</protein>
<dbReference type="Proteomes" id="UP001152523">
    <property type="component" value="Unassembled WGS sequence"/>
</dbReference>
<evidence type="ECO:0000313" key="2">
    <source>
        <dbReference type="Proteomes" id="UP001152523"/>
    </source>
</evidence>
<dbReference type="AlphaFoldDB" id="A0AAV0DSS2"/>
<evidence type="ECO:0008006" key="3">
    <source>
        <dbReference type="Google" id="ProtNLM"/>
    </source>
</evidence>
<proteinExistence type="predicted"/>
<sequence length="71" mass="8068">MLFFPSSRLLLPKCVYSSCSAAPDSCKCKYWSSTHYLRSFPNFLQTGQNFYPLGFQLVCCHSKLVCSYGLP</sequence>
<comment type="caution">
    <text evidence="1">The sequence shown here is derived from an EMBL/GenBank/DDBJ whole genome shotgun (WGS) entry which is preliminary data.</text>
</comment>
<name>A0AAV0DSS2_9ASTE</name>
<keyword evidence="2" id="KW-1185">Reference proteome</keyword>